<gene>
    <name evidence="1" type="ORF">OHV25_00855</name>
    <name evidence="2" type="ORF">OHV25_38985</name>
</gene>
<reference evidence="2" key="1">
    <citation type="submission" date="2022-10" db="EMBL/GenBank/DDBJ databases">
        <title>The complete genomes of actinobacterial strains from the NBC collection.</title>
        <authorList>
            <person name="Joergensen T.S."/>
            <person name="Alvarez Arevalo M."/>
            <person name="Sterndorff E.B."/>
            <person name="Faurdal D."/>
            <person name="Vuksanovic O."/>
            <person name="Mourched A.-S."/>
            <person name="Charusanti P."/>
            <person name="Shaw S."/>
            <person name="Blin K."/>
            <person name="Weber T."/>
        </authorList>
    </citation>
    <scope>NUCLEOTIDE SEQUENCE</scope>
    <source>
        <strain evidence="2">NBC_00060</strain>
    </source>
</reference>
<proteinExistence type="predicted"/>
<organism evidence="2">
    <name type="scientific">Streptomyces sp. NBC_00060</name>
    <dbReference type="NCBI Taxonomy" id="2975636"/>
    <lineage>
        <taxon>Bacteria</taxon>
        <taxon>Bacillati</taxon>
        <taxon>Actinomycetota</taxon>
        <taxon>Actinomycetes</taxon>
        <taxon>Kitasatosporales</taxon>
        <taxon>Streptomycetaceae</taxon>
        <taxon>Streptomyces</taxon>
    </lineage>
</organism>
<dbReference type="EMBL" id="CP108253">
    <property type="protein sequence ID" value="WTU38233.1"/>
    <property type="molecule type" value="Genomic_DNA"/>
</dbReference>
<sequence length="62" mass="6694">MDALLAALEAQGFKSRQTGSGMWMFSRGGTMITAYRTPETFGEWLDLINLLSGAGLVLPAKD</sequence>
<protein>
    <submittedName>
        <fullName evidence="2">Uncharacterized protein</fullName>
    </submittedName>
</protein>
<dbReference type="AlphaFoldDB" id="A0AAU2HCX8"/>
<evidence type="ECO:0000313" key="2">
    <source>
        <dbReference type="EMBL" id="WTU45125.1"/>
    </source>
</evidence>
<accession>A0AAU2HCX8</accession>
<dbReference type="EMBL" id="CP108253">
    <property type="protein sequence ID" value="WTU45125.1"/>
    <property type="molecule type" value="Genomic_DNA"/>
</dbReference>
<name>A0AAU2HCX8_9ACTN</name>
<evidence type="ECO:0000313" key="1">
    <source>
        <dbReference type="EMBL" id="WTU38233.1"/>
    </source>
</evidence>